<protein>
    <recommendedName>
        <fullName evidence="13">S-phase kinase-associated protein 2</fullName>
    </recommendedName>
    <alternativeName>
        <fullName evidence="15">Cyclin-A/CDK2-associated protein p45</fullName>
    </alternativeName>
    <alternativeName>
        <fullName evidence="14">F-box protein Skp2</fullName>
    </alternativeName>
</protein>
<dbReference type="InterPro" id="IPR006553">
    <property type="entry name" value="Leu-rich_rpt_Cys-con_subtyp"/>
</dbReference>
<organism evidence="17 18">
    <name type="scientific">Mesitornis unicolor</name>
    <name type="common">brown roatelo</name>
    <dbReference type="NCBI Taxonomy" id="54374"/>
    <lineage>
        <taxon>Eukaryota</taxon>
        <taxon>Metazoa</taxon>
        <taxon>Chordata</taxon>
        <taxon>Craniata</taxon>
        <taxon>Vertebrata</taxon>
        <taxon>Euteleostomi</taxon>
        <taxon>Archelosauria</taxon>
        <taxon>Archosauria</taxon>
        <taxon>Dinosauria</taxon>
        <taxon>Saurischia</taxon>
        <taxon>Theropoda</taxon>
        <taxon>Coelurosauria</taxon>
        <taxon>Aves</taxon>
        <taxon>Neognathae</taxon>
        <taxon>Neoaves</taxon>
        <taxon>Columbimorphae</taxon>
        <taxon>Mesitornithiformes</taxon>
        <taxon>Mesitornithidae</taxon>
        <taxon>Mesitornis</taxon>
    </lineage>
</organism>
<keyword evidence="11" id="KW-0539">Nucleus</keyword>
<dbReference type="GO" id="GO:0140767">
    <property type="term" value="F:enzyme-substrate adaptor activity"/>
    <property type="evidence" value="ECO:0007669"/>
    <property type="project" value="UniProtKB-ARBA"/>
</dbReference>
<dbReference type="SMART" id="SM00256">
    <property type="entry name" value="FBOX"/>
    <property type="match status" value="1"/>
</dbReference>
<keyword evidence="6" id="KW-0433">Leucine-rich repeat</keyword>
<evidence type="ECO:0000256" key="15">
    <source>
        <dbReference type="ARBA" id="ARBA00081589"/>
    </source>
</evidence>
<dbReference type="PANTHER" id="PTHR46976">
    <property type="entry name" value="PROTEIN ARABIDILLO 1"/>
    <property type="match status" value="1"/>
</dbReference>
<dbReference type="SUPFAM" id="SSF81383">
    <property type="entry name" value="F-box domain"/>
    <property type="match status" value="1"/>
</dbReference>
<keyword evidence="8" id="KW-0833">Ubl conjugation pathway</keyword>
<evidence type="ECO:0000256" key="5">
    <source>
        <dbReference type="ARBA" id="ARBA00022553"/>
    </source>
</evidence>
<evidence type="ECO:0000313" key="18">
    <source>
        <dbReference type="Proteomes" id="UP000053369"/>
    </source>
</evidence>
<comment type="pathway">
    <text evidence="3">Protein modification; protein ubiquitination.</text>
</comment>
<evidence type="ECO:0000256" key="12">
    <source>
        <dbReference type="ARBA" id="ARBA00056227"/>
    </source>
</evidence>
<dbReference type="AlphaFoldDB" id="A0A091RL92"/>
<evidence type="ECO:0000256" key="8">
    <source>
        <dbReference type="ARBA" id="ARBA00022786"/>
    </source>
</evidence>
<dbReference type="PANTHER" id="PTHR46976:SF1">
    <property type="entry name" value="PROTEIN ARABIDILLO 1"/>
    <property type="match status" value="1"/>
</dbReference>
<dbReference type="FunFam" id="3.80.10.10:FF:000105">
    <property type="entry name" value="S-phase kinase-associated protein 2"/>
    <property type="match status" value="1"/>
</dbReference>
<keyword evidence="5" id="KW-0597">Phosphoprotein</keyword>
<keyword evidence="4" id="KW-0963">Cytoplasm</keyword>
<evidence type="ECO:0000259" key="16">
    <source>
        <dbReference type="PROSITE" id="PS50181"/>
    </source>
</evidence>
<keyword evidence="17" id="KW-0418">Kinase</keyword>
<dbReference type="EMBL" id="KK820859">
    <property type="protein sequence ID" value="KFQ40032.1"/>
    <property type="molecule type" value="Genomic_DNA"/>
</dbReference>
<accession>A0A091RL92</accession>
<evidence type="ECO:0000256" key="9">
    <source>
        <dbReference type="ARBA" id="ARBA00022843"/>
    </source>
</evidence>
<name>A0A091RL92_9AVES</name>
<reference evidence="17 18" key="1">
    <citation type="submission" date="2014-04" db="EMBL/GenBank/DDBJ databases">
        <title>Genome evolution of avian class.</title>
        <authorList>
            <person name="Zhang G."/>
            <person name="Li C."/>
        </authorList>
    </citation>
    <scope>NUCLEOTIDE SEQUENCE [LARGE SCALE GENOMIC DNA]</scope>
    <source>
        <strain evidence="17">BGI_N332</strain>
    </source>
</reference>
<dbReference type="GO" id="GO:0000082">
    <property type="term" value="P:G1/S transition of mitotic cell cycle"/>
    <property type="evidence" value="ECO:0007669"/>
    <property type="project" value="UniProtKB-ARBA"/>
</dbReference>
<comment type="function">
    <text evidence="12">Substrate recognition component of a SCF (SKP1-CUL1-F-box protein) E3 ubiquitin-protein ligase complex which mediates the ubiquitination and subsequent proteasomal degradation of target proteins involved in cell cycle progression, signal transduction and transcription. Specifically recognizes phosphorylated CDKN1B/p27kip and is involved in regulation of G1/S transition. Degradation of CDKN1B/p27kip also requires CKS1. Recognizes target proteins ORC1, CDT1, RBL2, KMT2A/MLL1, CDK9, RAG2, NBN, FOXO1, UBP43, YTHDF2, and probably MYC, TOB1 and TAL1. Degradation of TAL1 also requires STUB1. Recognizes CDKN1A in association with CCNE1 or CCNE2 and CDK2. Promotes ubiquitination and destruction of CDH1 in a CK1-dependent manner, thereby regulating cell migration. Following phosphorylation in response to DNA damage, mediates 'Lys-63'-linked ubiquitination of NBN, promoting ATM recruitment to DNA damage sites and DNA repair via homologous recombination.</text>
</comment>
<evidence type="ECO:0000256" key="4">
    <source>
        <dbReference type="ARBA" id="ARBA00022490"/>
    </source>
</evidence>
<evidence type="ECO:0000256" key="11">
    <source>
        <dbReference type="ARBA" id="ARBA00023242"/>
    </source>
</evidence>
<dbReference type="InterPro" id="IPR032675">
    <property type="entry name" value="LRR_dom_sf"/>
</dbReference>
<evidence type="ECO:0000256" key="6">
    <source>
        <dbReference type="ARBA" id="ARBA00022614"/>
    </source>
</evidence>
<dbReference type="Proteomes" id="UP000053369">
    <property type="component" value="Unassembled WGS sequence"/>
</dbReference>
<dbReference type="InterPro" id="IPR001810">
    <property type="entry name" value="F-box_dom"/>
</dbReference>
<keyword evidence="7" id="KW-0677">Repeat</keyword>
<dbReference type="GO" id="GO:0006511">
    <property type="term" value="P:ubiquitin-dependent protein catabolic process"/>
    <property type="evidence" value="ECO:0007669"/>
    <property type="project" value="UniProtKB-ARBA"/>
</dbReference>
<evidence type="ECO:0000256" key="13">
    <source>
        <dbReference type="ARBA" id="ARBA00071634"/>
    </source>
</evidence>
<dbReference type="GO" id="GO:0016301">
    <property type="term" value="F:kinase activity"/>
    <property type="evidence" value="ECO:0007669"/>
    <property type="project" value="UniProtKB-KW"/>
</dbReference>
<evidence type="ECO:0000256" key="14">
    <source>
        <dbReference type="ARBA" id="ARBA00077776"/>
    </source>
</evidence>
<dbReference type="GO" id="GO:0019005">
    <property type="term" value="C:SCF ubiquitin ligase complex"/>
    <property type="evidence" value="ECO:0007669"/>
    <property type="project" value="UniProtKB-ARBA"/>
</dbReference>
<evidence type="ECO:0000256" key="3">
    <source>
        <dbReference type="ARBA" id="ARBA00004906"/>
    </source>
</evidence>
<gene>
    <name evidence="17" type="ORF">N332_11587</name>
</gene>
<keyword evidence="9" id="KW-0832">Ubl conjugation</keyword>
<dbReference type="InterPro" id="IPR036047">
    <property type="entry name" value="F-box-like_dom_sf"/>
</dbReference>
<keyword evidence="17" id="KW-0808">Transferase</keyword>
<dbReference type="PROSITE" id="PS50181">
    <property type="entry name" value="FBOX"/>
    <property type="match status" value="1"/>
</dbReference>
<dbReference type="GO" id="GO:0070534">
    <property type="term" value="P:protein K63-linked ubiquitination"/>
    <property type="evidence" value="ECO:0007669"/>
    <property type="project" value="UniProtKB-ARBA"/>
</dbReference>
<evidence type="ECO:0000256" key="10">
    <source>
        <dbReference type="ARBA" id="ARBA00022990"/>
    </source>
</evidence>
<evidence type="ECO:0000256" key="7">
    <source>
        <dbReference type="ARBA" id="ARBA00022737"/>
    </source>
</evidence>
<proteinExistence type="predicted"/>
<dbReference type="SUPFAM" id="SSF52047">
    <property type="entry name" value="RNI-like"/>
    <property type="match status" value="1"/>
</dbReference>
<evidence type="ECO:0000313" key="17">
    <source>
        <dbReference type="EMBL" id="KFQ40032.1"/>
    </source>
</evidence>
<keyword evidence="18" id="KW-1185">Reference proteome</keyword>
<dbReference type="Gene3D" id="3.80.10.10">
    <property type="entry name" value="Ribonuclease Inhibitor"/>
    <property type="match status" value="1"/>
</dbReference>
<evidence type="ECO:0000256" key="2">
    <source>
        <dbReference type="ARBA" id="ARBA00004496"/>
    </source>
</evidence>
<feature type="domain" description="F-box" evidence="16">
    <location>
        <begin position="87"/>
        <end position="133"/>
    </location>
</feature>
<dbReference type="GO" id="GO:1905168">
    <property type="term" value="P:positive regulation of double-strand break repair via homologous recombination"/>
    <property type="evidence" value="ECO:0007669"/>
    <property type="project" value="UniProtKB-ARBA"/>
</dbReference>
<dbReference type="CDD" id="cd22114">
    <property type="entry name" value="F-box_FBXL1"/>
    <property type="match status" value="1"/>
</dbReference>
<feature type="non-terminal residue" evidence="17">
    <location>
        <position position="408"/>
    </location>
</feature>
<dbReference type="GO" id="GO:0005634">
    <property type="term" value="C:nucleus"/>
    <property type="evidence" value="ECO:0007669"/>
    <property type="project" value="UniProtKB-SubCell"/>
</dbReference>
<dbReference type="SMART" id="SM00367">
    <property type="entry name" value="LRR_CC"/>
    <property type="match status" value="4"/>
</dbReference>
<dbReference type="GO" id="GO:0005737">
    <property type="term" value="C:cytoplasm"/>
    <property type="evidence" value="ECO:0007669"/>
    <property type="project" value="UniProtKB-SubCell"/>
</dbReference>
<sequence>VCRKRLQEIPCCSSNVFTNSTRPSNSNESSELPSGTGASVHWMDELEVENVLQDLLKSPPYPPLKRQKEEKFVFDRRSRHLLESESGVSWDALPDELLLTVFAYLPLKELLKASQICKRWHRLSFDESLWLTLDLAVKNLPPGVLGQLLPAGVTAFRCPRSSIGNPLFKTSTPLRVQHMDLSNCTVSVADLQSILSRCERLQNLSLEGLVLSDDIIRSIAKNPSLIRLNLCGCSRFSAEAMELMLSSCSMLEELNLSWCSFIATHVKAAVTHITSNIKQLNLSGYRQNLQISDVKTLVERCPRLIHLDLSDSMLLKPECLKYFFRLVSLQHLCLSRCYQIPPAALVELGKISTLKTLQVFGIVTGSSLQLLKEALPEVKINYFYFTSIARPSTGTRTNHEIWGIKCRL</sequence>
<feature type="non-terminal residue" evidence="17">
    <location>
        <position position="1"/>
    </location>
</feature>
<evidence type="ECO:0000256" key="1">
    <source>
        <dbReference type="ARBA" id="ARBA00004123"/>
    </source>
</evidence>
<dbReference type="Pfam" id="PF12937">
    <property type="entry name" value="F-box-like"/>
    <property type="match status" value="1"/>
</dbReference>
<comment type="subcellular location">
    <subcellularLocation>
        <location evidence="2">Cytoplasm</location>
    </subcellularLocation>
    <subcellularLocation>
        <location evidence="1">Nucleus</location>
    </subcellularLocation>
</comment>
<keyword evidence="10" id="KW-0007">Acetylation</keyword>